<evidence type="ECO:0000256" key="9">
    <source>
        <dbReference type="SAM" id="SignalP"/>
    </source>
</evidence>
<dbReference type="GO" id="GO:0007168">
    <property type="term" value="P:receptor guanylyl cyclase signaling pathway"/>
    <property type="evidence" value="ECO:0007669"/>
    <property type="project" value="TreeGrafter"/>
</dbReference>
<dbReference type="PRINTS" id="PR00713">
    <property type="entry name" value="CNATPEPTIDE"/>
</dbReference>
<evidence type="ECO:0000256" key="2">
    <source>
        <dbReference type="ARBA" id="ARBA00022429"/>
    </source>
</evidence>
<dbReference type="GO" id="GO:0006182">
    <property type="term" value="P:cGMP biosynthetic process"/>
    <property type="evidence" value="ECO:0007669"/>
    <property type="project" value="TreeGrafter"/>
</dbReference>
<evidence type="ECO:0000313" key="10">
    <source>
        <dbReference type="Ensembl" id="ENSVKKP00000020825.1"/>
    </source>
</evidence>
<protein>
    <submittedName>
        <fullName evidence="10">Uncharacterized protein</fullName>
    </submittedName>
</protein>
<dbReference type="GO" id="GO:0042311">
    <property type="term" value="P:vasodilation"/>
    <property type="evidence" value="ECO:0007669"/>
    <property type="project" value="UniProtKB-KW"/>
</dbReference>
<sequence length="134" mass="14276">ATRMKTLRPAFFLALLSLASQAPIRSPQVGRGGRAPSPGPDSLLEVLGAGLDTLLAGHEGPPARLPSGSLAQLLRWQPPLGGTPSAPQERAWIHFLIDFVNAQKTLRRRTKKLGEQGCFGFKLDRIGTLSGLGC</sequence>
<dbReference type="PANTHER" id="PTHR12167:SF2">
    <property type="entry name" value="C-TYPE NATRIURETIC PEPTIDE"/>
    <property type="match status" value="1"/>
</dbReference>
<evidence type="ECO:0000313" key="11">
    <source>
        <dbReference type="Proteomes" id="UP000694545"/>
    </source>
</evidence>
<evidence type="ECO:0000256" key="7">
    <source>
        <dbReference type="ARBA" id="ARBA00022924"/>
    </source>
</evidence>
<dbReference type="Proteomes" id="UP000694545">
    <property type="component" value="Unplaced"/>
</dbReference>
<name>A0A8D2LFJ3_VARKO</name>
<dbReference type="PANTHER" id="PTHR12167">
    <property type="entry name" value="C-TYPE NATRIURETIC PEPTIDE"/>
    <property type="match status" value="1"/>
</dbReference>
<keyword evidence="6 8" id="KW-0838">Vasoactive</keyword>
<dbReference type="InterPro" id="IPR002406">
    <property type="entry name" value="C_natriurtcpep"/>
</dbReference>
<proteinExistence type="inferred from homology"/>
<comment type="subcellular location">
    <subcellularLocation>
        <location evidence="1 8">Secreted</location>
    </subcellularLocation>
</comment>
<keyword evidence="3" id="KW-0964">Secreted</keyword>
<dbReference type="Ensembl" id="ENSVKKT00000021343.1">
    <property type="protein sequence ID" value="ENSVKKP00000020825.1"/>
    <property type="gene ID" value="ENSVKKG00000013982.1"/>
</dbReference>
<dbReference type="SMART" id="SM00183">
    <property type="entry name" value="NAT_PEP"/>
    <property type="match status" value="1"/>
</dbReference>
<dbReference type="GO" id="GO:0005576">
    <property type="term" value="C:extracellular region"/>
    <property type="evidence" value="ECO:0007669"/>
    <property type="project" value="UniProtKB-SubCell"/>
</dbReference>
<dbReference type="OMA" id="CFGIKLD"/>
<evidence type="ECO:0000256" key="4">
    <source>
        <dbReference type="ARBA" id="ARBA00022656"/>
    </source>
</evidence>
<reference evidence="10" key="1">
    <citation type="submission" date="2025-08" db="UniProtKB">
        <authorList>
            <consortium name="Ensembl"/>
        </authorList>
    </citation>
    <scope>IDENTIFICATION</scope>
</reference>
<evidence type="ECO:0000256" key="5">
    <source>
        <dbReference type="ARBA" id="ARBA00022729"/>
    </source>
</evidence>
<evidence type="ECO:0000256" key="1">
    <source>
        <dbReference type="ARBA" id="ARBA00004613"/>
    </source>
</evidence>
<evidence type="ECO:0000256" key="3">
    <source>
        <dbReference type="ARBA" id="ARBA00022525"/>
    </source>
</evidence>
<keyword evidence="7" id="KW-0382">Hypotensive agent</keyword>
<keyword evidence="4" id="KW-0800">Toxin</keyword>
<dbReference type="InterPro" id="IPR000663">
    <property type="entry name" value="Natr_peptide"/>
</dbReference>
<dbReference type="GO" id="GO:0090729">
    <property type="term" value="F:toxin activity"/>
    <property type="evidence" value="ECO:0007669"/>
    <property type="project" value="UniProtKB-KW"/>
</dbReference>
<comment type="similarity">
    <text evidence="8">Belongs to the natriuretic peptide family.</text>
</comment>
<keyword evidence="2" id="KW-0840">Vasodilator</keyword>
<dbReference type="Pfam" id="PF00212">
    <property type="entry name" value="ANP"/>
    <property type="match status" value="1"/>
</dbReference>
<keyword evidence="11" id="KW-1185">Reference proteome</keyword>
<keyword evidence="5 9" id="KW-0732">Signal</keyword>
<feature type="chain" id="PRO_5034028972" evidence="9">
    <location>
        <begin position="22"/>
        <end position="134"/>
    </location>
</feature>
<dbReference type="GO" id="GO:0008217">
    <property type="term" value="P:regulation of blood pressure"/>
    <property type="evidence" value="ECO:0007669"/>
    <property type="project" value="UniProtKB-KW"/>
</dbReference>
<feature type="signal peptide" evidence="9">
    <location>
        <begin position="1"/>
        <end position="21"/>
    </location>
</feature>
<reference evidence="10" key="2">
    <citation type="submission" date="2025-09" db="UniProtKB">
        <authorList>
            <consortium name="Ensembl"/>
        </authorList>
    </citation>
    <scope>IDENTIFICATION</scope>
</reference>
<dbReference type="PROSITE" id="PS00263">
    <property type="entry name" value="NATRIURETIC_PEPTIDE"/>
    <property type="match status" value="1"/>
</dbReference>
<evidence type="ECO:0000256" key="8">
    <source>
        <dbReference type="RuleBase" id="RU003686"/>
    </source>
</evidence>
<organism evidence="10 11">
    <name type="scientific">Varanus komodoensis</name>
    <name type="common">Komodo dragon</name>
    <dbReference type="NCBI Taxonomy" id="61221"/>
    <lineage>
        <taxon>Eukaryota</taxon>
        <taxon>Metazoa</taxon>
        <taxon>Chordata</taxon>
        <taxon>Craniata</taxon>
        <taxon>Vertebrata</taxon>
        <taxon>Euteleostomi</taxon>
        <taxon>Lepidosauria</taxon>
        <taxon>Squamata</taxon>
        <taxon>Bifurcata</taxon>
        <taxon>Unidentata</taxon>
        <taxon>Episquamata</taxon>
        <taxon>Toxicofera</taxon>
        <taxon>Anguimorpha</taxon>
        <taxon>Paleoanguimorpha</taxon>
        <taxon>Varanoidea</taxon>
        <taxon>Varanidae</taxon>
        <taxon>Varanus</taxon>
    </lineage>
</organism>
<dbReference type="InterPro" id="IPR030480">
    <property type="entry name" value="Natr_peptide_CS"/>
</dbReference>
<accession>A0A8D2LFJ3</accession>
<evidence type="ECO:0000256" key="6">
    <source>
        <dbReference type="ARBA" id="ARBA00022858"/>
    </source>
</evidence>
<dbReference type="AlphaFoldDB" id="A0A8D2LFJ3"/>
<dbReference type="GO" id="GO:0005179">
    <property type="term" value="F:hormone activity"/>
    <property type="evidence" value="ECO:0007669"/>
    <property type="project" value="InterPro"/>
</dbReference>